<evidence type="ECO:0000313" key="1">
    <source>
        <dbReference type="EMBL" id="CDH04796.1"/>
    </source>
</evidence>
<protein>
    <submittedName>
        <fullName evidence="1">Uncharacterized protein</fullName>
    </submittedName>
</protein>
<dbReference type="HOGENOM" id="CLU_3319426_0_0_6"/>
<comment type="caution">
    <text evidence="1">The sequence shown here is derived from an EMBL/GenBank/DDBJ whole genome shotgun (WGS) entry which is preliminary data.</text>
</comment>
<evidence type="ECO:0000313" key="2">
    <source>
        <dbReference type="Proteomes" id="UP000028483"/>
    </source>
</evidence>
<gene>
    <name evidence="1" type="ORF">XBO1_1380002</name>
</gene>
<name>A0A077P4P5_XENBV</name>
<sequence>MESGKDMFPLFFTPKNYNEGVFILENMSFCEIIRDLSFV</sequence>
<dbReference type="EMBL" id="CBSX010000044">
    <property type="protein sequence ID" value="CDH04796.1"/>
    <property type="molecule type" value="Genomic_DNA"/>
</dbReference>
<reference evidence="1" key="1">
    <citation type="submission" date="2013-07" db="EMBL/GenBank/DDBJ databases">
        <title>Sub-species coevolution in mutualistic symbiosis.</title>
        <authorList>
            <person name="Murfin K."/>
            <person name="Klassen J."/>
            <person name="Lee M."/>
            <person name="Forst S."/>
            <person name="Stock P."/>
            <person name="Goodrich-Blair H."/>
        </authorList>
    </citation>
    <scope>NUCLEOTIDE SEQUENCE [LARGE SCALE GENOMIC DNA]</scope>
    <source>
        <strain evidence="1">Oregonense</strain>
    </source>
</reference>
<dbReference type="AlphaFoldDB" id="A0A077P4P5"/>
<proteinExistence type="predicted"/>
<organism evidence="1 2">
    <name type="scientific">Xenorhabdus bovienii str. oregonense</name>
    <dbReference type="NCBI Taxonomy" id="1398202"/>
    <lineage>
        <taxon>Bacteria</taxon>
        <taxon>Pseudomonadati</taxon>
        <taxon>Pseudomonadota</taxon>
        <taxon>Gammaproteobacteria</taxon>
        <taxon>Enterobacterales</taxon>
        <taxon>Morganellaceae</taxon>
        <taxon>Xenorhabdus</taxon>
    </lineage>
</organism>
<dbReference type="Proteomes" id="UP000028483">
    <property type="component" value="Unassembled WGS sequence"/>
</dbReference>
<accession>A0A077P4P5</accession>